<evidence type="ECO:0000313" key="1">
    <source>
        <dbReference type="EMBL" id="RWU82083.1"/>
    </source>
</evidence>
<dbReference type="InterPro" id="IPR019933">
    <property type="entry name" value="DivIVA_domain"/>
</dbReference>
<accession>A0A444B150</accession>
<proteinExistence type="predicted"/>
<keyword evidence="2" id="KW-1185">Reference proteome</keyword>
<reference evidence="1 2" key="1">
    <citation type="journal article" date="2009" name="Int. J. Syst. Evol. Microbiol.">
        <title>Janibacter hoylei sp. nov., Bacillus isronensis sp. nov. and Bacillus aryabhattai sp. nov., isolated from cryotubes used for collecting air from the upper atmosphere.</title>
        <authorList>
            <person name="Shivaji S."/>
            <person name="Chaturvedi P."/>
            <person name="Begum Z."/>
            <person name="Pindi P.K."/>
            <person name="Manorama R."/>
            <person name="Padmanaban D.A."/>
            <person name="Shouche Y.S."/>
            <person name="Pawar S."/>
            <person name="Vaishampayan P."/>
            <person name="Dutt C.B."/>
            <person name="Datta G.N."/>
            <person name="Manchanda R.K."/>
            <person name="Rao U.R."/>
            <person name="Bhargava P.M."/>
            <person name="Narlikar J.V."/>
        </authorList>
    </citation>
    <scope>NUCLEOTIDE SEQUENCE [LARGE SCALE GENOMIC DNA]</scope>
    <source>
        <strain evidence="1 2">PVAS-1</strain>
    </source>
</reference>
<organism evidence="1 2">
    <name type="scientific">Janibacter hoylei PVAS-1</name>
    <dbReference type="NCBI Taxonomy" id="1210046"/>
    <lineage>
        <taxon>Bacteria</taxon>
        <taxon>Bacillati</taxon>
        <taxon>Actinomycetota</taxon>
        <taxon>Actinomycetes</taxon>
        <taxon>Micrococcales</taxon>
        <taxon>Intrasporangiaceae</taxon>
        <taxon>Janibacter</taxon>
    </lineage>
</organism>
<name>A0A444B150_9MICO</name>
<protein>
    <recommendedName>
        <fullName evidence="3">DivIVA domain-containing protein</fullName>
    </recommendedName>
</protein>
<dbReference type="AlphaFoldDB" id="A0A444B150"/>
<dbReference type="Gene3D" id="6.10.250.660">
    <property type="match status" value="1"/>
</dbReference>
<evidence type="ECO:0000313" key="2">
    <source>
        <dbReference type="Proteomes" id="UP000288711"/>
    </source>
</evidence>
<comment type="caution">
    <text evidence="1">The sequence shown here is derived from an EMBL/GenBank/DDBJ whole genome shotgun (WGS) entry which is preliminary data.</text>
</comment>
<gene>
    <name evidence="1" type="ORF">CWN80_12610</name>
</gene>
<sequence length="101" mass="11251">MVWILFALVAVFVVVVLVAVVTGRLTPDPMAEPVGSTPHHGLPEGAWAADDIDLVRFDTALRGYRMDQVDEVLDRLQQRIAELEMDRPGRGERRDDDPGLD</sequence>
<evidence type="ECO:0008006" key="3">
    <source>
        <dbReference type="Google" id="ProtNLM"/>
    </source>
</evidence>
<dbReference type="Proteomes" id="UP000288711">
    <property type="component" value="Unassembled WGS sequence"/>
</dbReference>
<dbReference type="RefSeq" id="WP_128277389.1">
    <property type="nucleotide sequence ID" value="NZ_PIPF01000012.1"/>
</dbReference>
<dbReference type="EMBL" id="PIPF01000012">
    <property type="protein sequence ID" value="RWU82083.1"/>
    <property type="molecule type" value="Genomic_DNA"/>
</dbReference>
<dbReference type="NCBIfam" id="TIGR03544">
    <property type="entry name" value="DivI1A_domain"/>
    <property type="match status" value="1"/>
</dbReference>